<evidence type="ECO:0000256" key="1">
    <source>
        <dbReference type="ARBA" id="ARBA00022723"/>
    </source>
</evidence>
<dbReference type="Gene3D" id="6.10.140.2220">
    <property type="match status" value="1"/>
</dbReference>
<comment type="caution">
    <text evidence="6">The sequence shown here is derived from an EMBL/GenBank/DDBJ whole genome shotgun (WGS) entry which is preliminary data.</text>
</comment>
<evidence type="ECO:0000256" key="2">
    <source>
        <dbReference type="ARBA" id="ARBA00022771"/>
    </source>
</evidence>
<dbReference type="Proteomes" id="UP000703269">
    <property type="component" value="Unassembled WGS sequence"/>
</dbReference>
<protein>
    <submittedName>
        <fullName evidence="6">Zinc finger MYND domain-containing protein</fullName>
    </submittedName>
</protein>
<evidence type="ECO:0000256" key="3">
    <source>
        <dbReference type="ARBA" id="ARBA00022833"/>
    </source>
</evidence>
<dbReference type="PROSITE" id="PS50865">
    <property type="entry name" value="ZF_MYND_2"/>
    <property type="match status" value="1"/>
</dbReference>
<evidence type="ECO:0000259" key="5">
    <source>
        <dbReference type="PROSITE" id="PS50865"/>
    </source>
</evidence>
<keyword evidence="2 4" id="KW-0863">Zinc-finger</keyword>
<dbReference type="GO" id="GO:0008270">
    <property type="term" value="F:zinc ion binding"/>
    <property type="evidence" value="ECO:0007669"/>
    <property type="project" value="UniProtKB-KW"/>
</dbReference>
<proteinExistence type="predicted"/>
<dbReference type="SUPFAM" id="SSF144232">
    <property type="entry name" value="HIT/MYND zinc finger-like"/>
    <property type="match status" value="1"/>
</dbReference>
<dbReference type="AlphaFoldDB" id="A0A9P3G8P2"/>
<reference evidence="6 7" key="1">
    <citation type="submission" date="2021-08" db="EMBL/GenBank/DDBJ databases">
        <title>Draft Genome Sequence of Phanerochaete sordida strain YK-624.</title>
        <authorList>
            <person name="Mori T."/>
            <person name="Dohra H."/>
            <person name="Suzuki T."/>
            <person name="Kawagishi H."/>
            <person name="Hirai H."/>
        </authorList>
    </citation>
    <scope>NUCLEOTIDE SEQUENCE [LARGE SCALE GENOMIC DNA]</scope>
    <source>
        <strain evidence="6 7">YK-624</strain>
    </source>
</reference>
<sequence>MPPSNHRDLTSRQCQHCWKGKGLKYPNLKLSACAGCQVATYCSKECQRLAWPAHKDVCKRGQVILQADALLGLSRHPQTRIASLSKLVLKHRSELNKIAVLALDADIDPAHTAESVLWVVLRPARPTSVHTGWTWTPCATDVVPCSLMRPDHRAATEQEKRRLVQRERADGKEVRGVAVLVMQDEETAASTEVMFALPPTMTGLPRGPRRPDWRALLVEMLRSA</sequence>
<keyword evidence="7" id="KW-1185">Reference proteome</keyword>
<accession>A0A9P3G8P2</accession>
<evidence type="ECO:0000256" key="4">
    <source>
        <dbReference type="PROSITE-ProRule" id="PRU00134"/>
    </source>
</evidence>
<gene>
    <name evidence="6" type="ORF">PsYK624_055350</name>
</gene>
<dbReference type="EMBL" id="BPQB01000012">
    <property type="protein sequence ID" value="GJE89434.1"/>
    <property type="molecule type" value="Genomic_DNA"/>
</dbReference>
<dbReference type="Pfam" id="PF01753">
    <property type="entry name" value="zf-MYND"/>
    <property type="match status" value="1"/>
</dbReference>
<keyword evidence="1" id="KW-0479">Metal-binding</keyword>
<keyword evidence="3" id="KW-0862">Zinc</keyword>
<evidence type="ECO:0000313" key="6">
    <source>
        <dbReference type="EMBL" id="GJE89434.1"/>
    </source>
</evidence>
<organism evidence="6 7">
    <name type="scientific">Phanerochaete sordida</name>
    <dbReference type="NCBI Taxonomy" id="48140"/>
    <lineage>
        <taxon>Eukaryota</taxon>
        <taxon>Fungi</taxon>
        <taxon>Dikarya</taxon>
        <taxon>Basidiomycota</taxon>
        <taxon>Agaricomycotina</taxon>
        <taxon>Agaricomycetes</taxon>
        <taxon>Polyporales</taxon>
        <taxon>Phanerochaetaceae</taxon>
        <taxon>Phanerochaete</taxon>
    </lineage>
</organism>
<feature type="domain" description="MYND-type" evidence="5">
    <location>
        <begin position="14"/>
        <end position="58"/>
    </location>
</feature>
<dbReference type="OrthoDB" id="341421at2759"/>
<dbReference type="InterPro" id="IPR002893">
    <property type="entry name" value="Znf_MYND"/>
</dbReference>
<evidence type="ECO:0000313" key="7">
    <source>
        <dbReference type="Proteomes" id="UP000703269"/>
    </source>
</evidence>
<dbReference type="PROSITE" id="PS01360">
    <property type="entry name" value="ZF_MYND_1"/>
    <property type="match status" value="1"/>
</dbReference>
<name>A0A9P3G8P2_9APHY</name>